<accession>A0ABT1P4Y2</accession>
<gene>
    <name evidence="1" type="ORF">HXX02_17180</name>
</gene>
<dbReference type="PROSITE" id="PS51257">
    <property type="entry name" value="PROKAR_LIPOPROTEIN"/>
    <property type="match status" value="1"/>
</dbReference>
<evidence type="ECO:0000313" key="1">
    <source>
        <dbReference type="EMBL" id="MCQ3831168.1"/>
    </source>
</evidence>
<reference evidence="1" key="1">
    <citation type="thesis" date="2020" institute="Technische Universitat Dresden" country="Dresden, Germany">
        <title>The Agarolytic System of Microbulbifer elongatus PORT2, Isolated from Batu Karas, Pangandaran West Java Indonesia.</title>
        <authorList>
            <person name="Anggraeni S.R."/>
        </authorList>
    </citation>
    <scope>NUCLEOTIDE SEQUENCE</scope>
    <source>
        <strain evidence="1">PORT2</strain>
    </source>
</reference>
<protein>
    <recommendedName>
        <fullName evidence="3">Lipoprotein</fullName>
    </recommendedName>
</protein>
<keyword evidence="2" id="KW-1185">Reference proteome</keyword>
<evidence type="ECO:0008006" key="3">
    <source>
        <dbReference type="Google" id="ProtNLM"/>
    </source>
</evidence>
<evidence type="ECO:0000313" key="2">
    <source>
        <dbReference type="Proteomes" id="UP001205566"/>
    </source>
</evidence>
<sequence>MKIIVIFLTLFMSACVFEKESTSDHGFAIAYGNLQVGLLHSAQDGELSVSFVDENGNDLPAIAEVTKTDDEVVISFDPNWGKEYGSTIDCLVYRGEKYCRSYSTKIEFEEYLVVKAARSPERKYLISDLKDCAIAGLVCENLIGGGRVVTLDPAAGQH</sequence>
<organism evidence="1 2">
    <name type="scientific">Microbulbifer elongatus</name>
    <dbReference type="NCBI Taxonomy" id="86173"/>
    <lineage>
        <taxon>Bacteria</taxon>
        <taxon>Pseudomonadati</taxon>
        <taxon>Pseudomonadota</taxon>
        <taxon>Gammaproteobacteria</taxon>
        <taxon>Cellvibrionales</taxon>
        <taxon>Microbulbiferaceae</taxon>
        <taxon>Microbulbifer</taxon>
    </lineage>
</organism>
<dbReference type="EMBL" id="JACASI010000057">
    <property type="protein sequence ID" value="MCQ3831168.1"/>
    <property type="molecule type" value="Genomic_DNA"/>
</dbReference>
<name>A0ABT1P4Y2_9GAMM</name>
<comment type="caution">
    <text evidence="1">The sequence shown here is derived from an EMBL/GenBank/DDBJ whole genome shotgun (WGS) entry which is preliminary data.</text>
</comment>
<dbReference type="Proteomes" id="UP001205566">
    <property type="component" value="Unassembled WGS sequence"/>
</dbReference>
<proteinExistence type="predicted"/>